<dbReference type="InterPro" id="IPR036389">
    <property type="entry name" value="RNase_III_sf"/>
</dbReference>
<dbReference type="InterPro" id="IPR000999">
    <property type="entry name" value="RNase_III_dom"/>
</dbReference>
<dbReference type="SMART" id="SM00535">
    <property type="entry name" value="RIBOc"/>
    <property type="match status" value="1"/>
</dbReference>
<dbReference type="GO" id="GO:0004525">
    <property type="term" value="F:ribonuclease III activity"/>
    <property type="evidence" value="ECO:0007669"/>
    <property type="project" value="InterPro"/>
</dbReference>
<organism evidence="2 3">
    <name type="scientific">Cadophora malorum</name>
    <dbReference type="NCBI Taxonomy" id="108018"/>
    <lineage>
        <taxon>Eukaryota</taxon>
        <taxon>Fungi</taxon>
        <taxon>Dikarya</taxon>
        <taxon>Ascomycota</taxon>
        <taxon>Pezizomycotina</taxon>
        <taxon>Leotiomycetes</taxon>
        <taxon>Helotiales</taxon>
        <taxon>Ploettnerulaceae</taxon>
        <taxon>Cadophora</taxon>
    </lineage>
</organism>
<dbReference type="EMBL" id="JAFJYH010000103">
    <property type="protein sequence ID" value="KAG4419541.1"/>
    <property type="molecule type" value="Genomic_DNA"/>
</dbReference>
<dbReference type="PROSITE" id="PS50142">
    <property type="entry name" value="RNASE_3_2"/>
    <property type="match status" value="1"/>
</dbReference>
<dbReference type="Proteomes" id="UP000664132">
    <property type="component" value="Unassembled WGS sequence"/>
</dbReference>
<feature type="domain" description="RNase III" evidence="1">
    <location>
        <begin position="28"/>
        <end position="155"/>
    </location>
</feature>
<gene>
    <name evidence="2" type="ORF">IFR04_007335</name>
</gene>
<comment type="caution">
    <text evidence="2">The sequence shown here is derived from an EMBL/GenBank/DDBJ whole genome shotgun (WGS) entry which is preliminary data.</text>
</comment>
<keyword evidence="3" id="KW-1185">Reference proteome</keyword>
<dbReference type="AlphaFoldDB" id="A0A8H7TII1"/>
<dbReference type="GO" id="GO:0006396">
    <property type="term" value="P:RNA processing"/>
    <property type="evidence" value="ECO:0007669"/>
    <property type="project" value="InterPro"/>
</dbReference>
<dbReference type="Pfam" id="PF14622">
    <property type="entry name" value="Ribonucleas_3_3"/>
    <property type="match status" value="1"/>
</dbReference>
<proteinExistence type="predicted"/>
<dbReference type="CDD" id="cd00593">
    <property type="entry name" value="RIBOc"/>
    <property type="match status" value="1"/>
</dbReference>
<name>A0A8H7TII1_9HELO</name>
<protein>
    <recommendedName>
        <fullName evidence="1">RNase III domain-containing protein</fullName>
    </recommendedName>
</protein>
<accession>A0A8H7TII1</accession>
<reference evidence="2" key="1">
    <citation type="submission" date="2021-02" db="EMBL/GenBank/DDBJ databases">
        <title>Genome sequence Cadophora malorum strain M34.</title>
        <authorList>
            <person name="Stefanovic E."/>
            <person name="Vu D."/>
            <person name="Scully C."/>
            <person name="Dijksterhuis J."/>
            <person name="Roader J."/>
            <person name="Houbraken J."/>
        </authorList>
    </citation>
    <scope>NUCLEOTIDE SEQUENCE</scope>
    <source>
        <strain evidence="2">M34</strain>
    </source>
</reference>
<evidence type="ECO:0000313" key="2">
    <source>
        <dbReference type="EMBL" id="KAG4419541.1"/>
    </source>
</evidence>
<evidence type="ECO:0000259" key="1">
    <source>
        <dbReference type="PROSITE" id="PS50142"/>
    </source>
</evidence>
<dbReference type="SUPFAM" id="SSF69065">
    <property type="entry name" value="RNase III domain-like"/>
    <property type="match status" value="1"/>
</dbReference>
<dbReference type="Gene3D" id="1.10.1520.10">
    <property type="entry name" value="Ribonuclease III domain"/>
    <property type="match status" value="1"/>
</dbReference>
<evidence type="ECO:0000313" key="3">
    <source>
        <dbReference type="Proteomes" id="UP000664132"/>
    </source>
</evidence>
<sequence length="171" mass="18383">MTRSANRAANRRRAATAAALAALTPAQQHDLEQKLGHVFADRTILLEALQAAGNGVLQLGERKIEDGNKRLAMVGDAILQLAILMDWFKDGESRRSGHFTLVSIASNRNLDDCGRANGLSNYISGGKHFANREIPPRTMSATVEALIGAVFMDSGESLEAVKEAMRGLGLL</sequence>
<dbReference type="OrthoDB" id="67027at2759"/>